<proteinExistence type="predicted"/>
<keyword evidence="3" id="KW-1185">Reference proteome</keyword>
<sequence>MAAQGLTTKAEFDEYLKYISSFGGTGQTFQGRVYDLEGNEITPDSSIDEGLYDLEEEEDRTESVEELYEEFSADYRHLEDTCFPEPKCRRRNHGPEAKSEFDATVRPEGSADDVA</sequence>
<dbReference type="Proteomes" id="UP000294003">
    <property type="component" value="Unassembled WGS sequence"/>
</dbReference>
<name>A0ABY0HL79_9PEZI</name>
<gene>
    <name evidence="2" type="ORF">DL762_000839</name>
</gene>
<accession>A0ABY0HL79</accession>
<evidence type="ECO:0000313" key="2">
    <source>
        <dbReference type="EMBL" id="RYO93884.1"/>
    </source>
</evidence>
<feature type="compositionally biased region" description="Basic and acidic residues" evidence="1">
    <location>
        <begin position="93"/>
        <end position="105"/>
    </location>
</feature>
<organism evidence="2 3">
    <name type="scientific">Monosporascus cannonballus</name>
    <dbReference type="NCBI Taxonomy" id="155416"/>
    <lineage>
        <taxon>Eukaryota</taxon>
        <taxon>Fungi</taxon>
        <taxon>Dikarya</taxon>
        <taxon>Ascomycota</taxon>
        <taxon>Pezizomycotina</taxon>
        <taxon>Sordariomycetes</taxon>
        <taxon>Xylariomycetidae</taxon>
        <taxon>Xylariales</taxon>
        <taxon>Xylariales incertae sedis</taxon>
        <taxon>Monosporascus</taxon>
    </lineage>
</organism>
<dbReference type="EMBL" id="QJNS01000014">
    <property type="protein sequence ID" value="RYO93884.1"/>
    <property type="molecule type" value="Genomic_DNA"/>
</dbReference>
<evidence type="ECO:0000256" key="1">
    <source>
        <dbReference type="SAM" id="MobiDB-lite"/>
    </source>
</evidence>
<evidence type="ECO:0000313" key="3">
    <source>
        <dbReference type="Proteomes" id="UP000294003"/>
    </source>
</evidence>
<comment type="caution">
    <text evidence="2">The sequence shown here is derived from an EMBL/GenBank/DDBJ whole genome shotgun (WGS) entry which is preliminary data.</text>
</comment>
<feature type="region of interest" description="Disordered" evidence="1">
    <location>
        <begin position="87"/>
        <end position="115"/>
    </location>
</feature>
<protein>
    <submittedName>
        <fullName evidence="2">Uncharacterized protein</fullName>
    </submittedName>
</protein>
<reference evidence="2 3" key="1">
    <citation type="submission" date="2018-06" db="EMBL/GenBank/DDBJ databases">
        <title>Complete Genomes of Monosporascus.</title>
        <authorList>
            <person name="Robinson A.J."/>
            <person name="Natvig D.O."/>
        </authorList>
    </citation>
    <scope>NUCLEOTIDE SEQUENCE [LARGE SCALE GENOMIC DNA]</scope>
    <source>
        <strain evidence="2 3">CBS 609.92</strain>
    </source>
</reference>